<dbReference type="AlphaFoldDB" id="A0A2G9C5M8"/>
<dbReference type="SUPFAM" id="SSF53254">
    <property type="entry name" value="Phosphoglycerate mutase-like"/>
    <property type="match status" value="1"/>
</dbReference>
<gene>
    <name evidence="1" type="ORF">CS062_18410</name>
</gene>
<reference evidence="1 2" key="1">
    <citation type="submission" date="2017-11" db="EMBL/GenBank/DDBJ databases">
        <title>Draft genome sequence of Mitsuaria sp. HWN-4.</title>
        <authorList>
            <person name="Gundlapally S.R."/>
        </authorList>
    </citation>
    <scope>NUCLEOTIDE SEQUENCE [LARGE SCALE GENOMIC DNA]</scope>
    <source>
        <strain evidence="1 2">HWN-4</strain>
    </source>
</reference>
<sequence>MDLILWRHAEAAEAAPGMDDLSRVLTGRGERQAREMAHWLDRHLPRDTRVLVSPAVRTRQTVQDLRRKVVSSDALAPKRDVRSLLEVAGWAEATAPVLVVGHQPTLGLALAHLVGGVPLNRLADTTPWRLRKGGFWWLRCERDAHDRPGVLVVAVRSPDLP</sequence>
<accession>A0A2G9C5M8</accession>
<dbReference type="Proteomes" id="UP000231501">
    <property type="component" value="Unassembled WGS sequence"/>
</dbReference>
<protein>
    <submittedName>
        <fullName evidence="1">Histidine phosphatase family protein</fullName>
    </submittedName>
</protein>
<dbReference type="InterPro" id="IPR013078">
    <property type="entry name" value="His_Pase_superF_clade-1"/>
</dbReference>
<dbReference type="SMART" id="SM00855">
    <property type="entry name" value="PGAM"/>
    <property type="match status" value="1"/>
</dbReference>
<comment type="caution">
    <text evidence="1">The sequence shown here is derived from an EMBL/GenBank/DDBJ whole genome shotgun (WGS) entry which is preliminary data.</text>
</comment>
<dbReference type="Gene3D" id="3.40.50.1240">
    <property type="entry name" value="Phosphoglycerate mutase-like"/>
    <property type="match status" value="1"/>
</dbReference>
<proteinExistence type="predicted"/>
<evidence type="ECO:0000313" key="2">
    <source>
        <dbReference type="Proteomes" id="UP000231501"/>
    </source>
</evidence>
<name>A0A2G9C5M8_9BURK</name>
<dbReference type="EMBL" id="PEOG01000055">
    <property type="protein sequence ID" value="PIM51741.1"/>
    <property type="molecule type" value="Genomic_DNA"/>
</dbReference>
<dbReference type="OrthoDB" id="9814783at2"/>
<dbReference type="Pfam" id="PF00300">
    <property type="entry name" value="His_Phos_1"/>
    <property type="match status" value="1"/>
</dbReference>
<evidence type="ECO:0000313" key="1">
    <source>
        <dbReference type="EMBL" id="PIM51741.1"/>
    </source>
</evidence>
<dbReference type="InterPro" id="IPR029033">
    <property type="entry name" value="His_PPase_superfam"/>
</dbReference>
<keyword evidence="2" id="KW-1185">Reference proteome</keyword>
<dbReference type="CDD" id="cd07067">
    <property type="entry name" value="HP_PGM_like"/>
    <property type="match status" value="1"/>
</dbReference>
<organism evidence="1 2">
    <name type="scientific">Roseateles chitinivorans</name>
    <dbReference type="NCBI Taxonomy" id="2917965"/>
    <lineage>
        <taxon>Bacteria</taxon>
        <taxon>Pseudomonadati</taxon>
        <taxon>Pseudomonadota</taxon>
        <taxon>Betaproteobacteria</taxon>
        <taxon>Burkholderiales</taxon>
        <taxon>Sphaerotilaceae</taxon>
        <taxon>Roseateles</taxon>
    </lineage>
</organism>